<gene>
    <name evidence="1" type="ORF">SCF082_LOCUS29827</name>
</gene>
<evidence type="ECO:0000313" key="1">
    <source>
        <dbReference type="EMBL" id="CAK9055090.1"/>
    </source>
</evidence>
<reference evidence="1 2" key="1">
    <citation type="submission" date="2024-02" db="EMBL/GenBank/DDBJ databases">
        <authorList>
            <person name="Chen Y."/>
            <person name="Shah S."/>
            <person name="Dougan E. K."/>
            <person name="Thang M."/>
            <person name="Chan C."/>
        </authorList>
    </citation>
    <scope>NUCLEOTIDE SEQUENCE [LARGE SCALE GENOMIC DNA]</scope>
</reference>
<name>A0ABP0MUC6_9DINO</name>
<accession>A0ABP0MUC6</accession>
<comment type="caution">
    <text evidence="1">The sequence shown here is derived from an EMBL/GenBank/DDBJ whole genome shotgun (WGS) entry which is preliminary data.</text>
</comment>
<protein>
    <submittedName>
        <fullName evidence="1">Uncharacterized protein</fullName>
    </submittedName>
</protein>
<evidence type="ECO:0000313" key="2">
    <source>
        <dbReference type="Proteomes" id="UP001642464"/>
    </source>
</evidence>
<sequence length="157" mass="17306">MKEQALRNVRILTTMVCLLDLAMLRWHSFIPGLTISALVLMLLEHRRVGQTFRLLESASQEAALCRRCLKIYLLLVDIAFLAAGMSSILVRDRLLDFVFCTLAAGCMLVAVVLYVAMPLPVALEECKHCPGARGLHSALAILSIGHNARLSPCMGRC</sequence>
<proteinExistence type="predicted"/>
<dbReference type="Proteomes" id="UP001642464">
    <property type="component" value="Unassembled WGS sequence"/>
</dbReference>
<organism evidence="1 2">
    <name type="scientific">Durusdinium trenchii</name>
    <dbReference type="NCBI Taxonomy" id="1381693"/>
    <lineage>
        <taxon>Eukaryota</taxon>
        <taxon>Sar</taxon>
        <taxon>Alveolata</taxon>
        <taxon>Dinophyceae</taxon>
        <taxon>Suessiales</taxon>
        <taxon>Symbiodiniaceae</taxon>
        <taxon>Durusdinium</taxon>
    </lineage>
</organism>
<dbReference type="EMBL" id="CAXAMM010024335">
    <property type="protein sequence ID" value="CAK9055090.1"/>
    <property type="molecule type" value="Genomic_DNA"/>
</dbReference>
<keyword evidence="2" id="KW-1185">Reference proteome</keyword>